<gene>
    <name evidence="12" type="ordered locus">SUB0288</name>
</gene>
<evidence type="ECO:0000256" key="6">
    <source>
        <dbReference type="ARBA" id="ARBA00022683"/>
    </source>
</evidence>
<dbReference type="GO" id="GO:0009401">
    <property type="term" value="P:phosphoenolpyruvate-dependent sugar phosphotransferase system"/>
    <property type="evidence" value="ECO:0007669"/>
    <property type="project" value="UniProtKB-KW"/>
</dbReference>
<keyword evidence="6" id="KW-0598">Phosphotransferase system</keyword>
<keyword evidence="5" id="KW-0808">Transferase</keyword>
<dbReference type="KEGG" id="sub:SUB0288"/>
<dbReference type="RefSeq" id="WP_012657833.1">
    <property type="nucleotide sequence ID" value="NC_012004.1"/>
</dbReference>
<dbReference type="PANTHER" id="PTHR36203:SF1">
    <property type="entry name" value="ASCORBATE-SPECIFIC PTS SYSTEM EIIA COMPONENT"/>
    <property type="match status" value="1"/>
</dbReference>
<dbReference type="GO" id="GO:0005737">
    <property type="term" value="C:cytoplasm"/>
    <property type="evidence" value="ECO:0007669"/>
    <property type="project" value="UniProtKB-SubCell"/>
</dbReference>
<dbReference type="eggNOG" id="COG1762">
    <property type="taxonomic scope" value="Bacteria"/>
</dbReference>
<dbReference type="InterPro" id="IPR016152">
    <property type="entry name" value="PTrfase/Anion_transptr"/>
</dbReference>
<keyword evidence="3" id="KW-0963">Cytoplasm</keyword>
<evidence type="ECO:0000313" key="12">
    <source>
        <dbReference type="EMBL" id="CAR40829.1"/>
    </source>
</evidence>
<dbReference type="HOGENOM" id="CLU_072531_2_0_9"/>
<dbReference type="Pfam" id="PF00359">
    <property type="entry name" value="PTS_EIIA_2"/>
    <property type="match status" value="1"/>
</dbReference>
<name>B9DTG3_STRU0</name>
<evidence type="ECO:0000256" key="8">
    <source>
        <dbReference type="ARBA" id="ARBA00037387"/>
    </source>
</evidence>
<dbReference type="OrthoDB" id="369398at2"/>
<dbReference type="EMBL" id="AM946015">
    <property type="protein sequence ID" value="CAR40829.1"/>
    <property type="molecule type" value="Genomic_DNA"/>
</dbReference>
<organism evidence="12 13">
    <name type="scientific">Streptococcus uberis (strain ATCC BAA-854 / 0140J)</name>
    <dbReference type="NCBI Taxonomy" id="218495"/>
    <lineage>
        <taxon>Bacteria</taxon>
        <taxon>Bacillati</taxon>
        <taxon>Bacillota</taxon>
        <taxon>Bacilli</taxon>
        <taxon>Lactobacillales</taxon>
        <taxon>Streptococcaceae</taxon>
        <taxon>Streptococcus</taxon>
    </lineage>
</organism>
<dbReference type="GO" id="GO:0016301">
    <property type="term" value="F:kinase activity"/>
    <property type="evidence" value="ECO:0007669"/>
    <property type="project" value="UniProtKB-KW"/>
</dbReference>
<dbReference type="CDD" id="cd00211">
    <property type="entry name" value="PTS_IIA_fru"/>
    <property type="match status" value="1"/>
</dbReference>
<accession>B9DTG3</accession>
<dbReference type="AlphaFoldDB" id="B9DTG3"/>
<dbReference type="PROSITE" id="PS51094">
    <property type="entry name" value="PTS_EIIA_TYPE_2"/>
    <property type="match status" value="1"/>
</dbReference>
<evidence type="ECO:0000259" key="11">
    <source>
        <dbReference type="PROSITE" id="PS51094"/>
    </source>
</evidence>
<keyword evidence="2" id="KW-0813">Transport</keyword>
<protein>
    <recommendedName>
        <fullName evidence="9">Ascorbate-specific PTS system EIIA component</fullName>
    </recommendedName>
    <alternativeName>
        <fullName evidence="10">Ascorbate-specific phosphotransferase enzyme IIA component</fullName>
    </alternativeName>
</protein>
<feature type="domain" description="PTS EIIA type-2" evidence="11">
    <location>
        <begin position="3"/>
        <end position="143"/>
    </location>
</feature>
<sequence length="143" mass="15903">MIIDLLKNNIQIIDSVESWEKAITISAAPLLMGGKIEERYIDAIIENVKINGNYIILLPFIAMPHARREYGALDTGLSLLKVKKPVNFPNNEPVTIFLTISANSDSGHLEMLSQLSEILIDTEKVDKLLNAANKDEILNVFGE</sequence>
<evidence type="ECO:0000256" key="1">
    <source>
        <dbReference type="ARBA" id="ARBA00004496"/>
    </source>
</evidence>
<comment type="function">
    <text evidence="8">The phosphoenolpyruvate-dependent sugar phosphotransferase system (sugar PTS), a major carbohydrate active transport system, catalyzes the phosphorylation of incoming sugar substrates concomitantly with their translocation across the cell membrane. The enzyme II UlaABC PTS system is involved in ascorbate transport.</text>
</comment>
<evidence type="ECO:0000313" key="13">
    <source>
        <dbReference type="Proteomes" id="UP000000449"/>
    </source>
</evidence>
<dbReference type="Gene3D" id="3.40.930.10">
    <property type="entry name" value="Mannitol-specific EII, Chain A"/>
    <property type="match status" value="1"/>
</dbReference>
<proteinExistence type="predicted"/>
<keyword evidence="4" id="KW-0597">Phosphoprotein</keyword>
<evidence type="ECO:0000256" key="7">
    <source>
        <dbReference type="ARBA" id="ARBA00022777"/>
    </source>
</evidence>
<evidence type="ECO:0000256" key="5">
    <source>
        <dbReference type="ARBA" id="ARBA00022679"/>
    </source>
</evidence>
<comment type="subcellular location">
    <subcellularLocation>
        <location evidence="1">Cytoplasm</location>
    </subcellularLocation>
</comment>
<evidence type="ECO:0000256" key="2">
    <source>
        <dbReference type="ARBA" id="ARBA00022448"/>
    </source>
</evidence>
<keyword evidence="13" id="KW-1185">Reference proteome</keyword>
<dbReference type="PANTHER" id="PTHR36203">
    <property type="entry name" value="ASCORBATE-SPECIFIC PTS SYSTEM EIIA COMPONENT"/>
    <property type="match status" value="1"/>
</dbReference>
<evidence type="ECO:0000256" key="4">
    <source>
        <dbReference type="ARBA" id="ARBA00022553"/>
    </source>
</evidence>
<keyword evidence="7" id="KW-0418">Kinase</keyword>
<dbReference type="SUPFAM" id="SSF55804">
    <property type="entry name" value="Phoshotransferase/anion transport protein"/>
    <property type="match status" value="1"/>
</dbReference>
<dbReference type="STRING" id="218495.SUB0288"/>
<evidence type="ECO:0000256" key="10">
    <source>
        <dbReference type="ARBA" id="ARBA00042072"/>
    </source>
</evidence>
<evidence type="ECO:0000256" key="9">
    <source>
        <dbReference type="ARBA" id="ARBA00041175"/>
    </source>
</evidence>
<dbReference type="InterPro" id="IPR051351">
    <property type="entry name" value="Ascorbate-PTS_EIIA_comp"/>
</dbReference>
<evidence type="ECO:0000256" key="3">
    <source>
        <dbReference type="ARBA" id="ARBA00022490"/>
    </source>
</evidence>
<reference evidence="13" key="1">
    <citation type="journal article" date="2009" name="BMC Genomics">
        <title>Evidence for niche adaptation in the genome of the bovine pathogen Streptococcus uberis.</title>
        <authorList>
            <person name="Ward P.N."/>
            <person name="Holden M.T.G."/>
            <person name="Leigh J.A."/>
            <person name="Lennard N."/>
            <person name="Bignell A."/>
            <person name="Barron A."/>
            <person name="Clark L."/>
            <person name="Quail M.A."/>
            <person name="Woodward J."/>
            <person name="Barrell B.G."/>
            <person name="Egan S.A."/>
            <person name="Field T.R."/>
            <person name="Maskell D."/>
            <person name="Kehoe M."/>
            <person name="Dowson C.G."/>
            <person name="Chanter N."/>
            <person name="Whatmore A.M."/>
            <person name="Bentley S.D."/>
            <person name="Parkhill J."/>
        </authorList>
    </citation>
    <scope>NUCLEOTIDE SEQUENCE [LARGE SCALE GENOMIC DNA]</scope>
    <source>
        <strain evidence="13">ATCC BAA-854 / 0140J</strain>
    </source>
</reference>
<dbReference type="Proteomes" id="UP000000449">
    <property type="component" value="Chromosome"/>
</dbReference>
<dbReference type="InterPro" id="IPR002178">
    <property type="entry name" value="PTS_EIIA_type-2_dom"/>
</dbReference>